<dbReference type="SUPFAM" id="SSF52540">
    <property type="entry name" value="P-loop containing nucleoside triphosphate hydrolases"/>
    <property type="match status" value="1"/>
</dbReference>
<dbReference type="PANTHER" id="PTHR32114:SF2">
    <property type="entry name" value="ABC TRANSPORTER ABCH.3"/>
    <property type="match status" value="1"/>
</dbReference>
<dbReference type="InterPro" id="IPR027417">
    <property type="entry name" value="P-loop_NTPase"/>
</dbReference>
<dbReference type="EMBL" id="FWZU01000007">
    <property type="protein sequence ID" value="SMF41115.1"/>
    <property type="molecule type" value="Genomic_DNA"/>
</dbReference>
<dbReference type="Gene3D" id="3.40.50.300">
    <property type="entry name" value="P-loop containing nucleotide triphosphate hydrolases"/>
    <property type="match status" value="2"/>
</dbReference>
<evidence type="ECO:0000259" key="1">
    <source>
        <dbReference type="Pfam" id="PF13166"/>
    </source>
</evidence>
<sequence length="877" mass="98747">MADTNNGNTPIPPQHALLTEILDWSQNRPNWIRDAIRILITQSGVITEADVLRLVSICKAELGIPSEPTQPHFFTEEHFITQQNTKEPISLLGVSDIQGVNALAKNTKLELNPTGINLIYGDNGAGKTSYTRILKENCRCAAPSKIQPNVYEPPTQKQAKITYAVGENSYEHSWTEGKHCTPDLNGIKIFDSKCADIYVSKERETSFTPYGLSILSNLADNVCSQLKMILNKEKESLTRKLPDLTNLLPDQQARTWTTSLSARTKQVDINTWTQFQPEHEAELNQLATVLRVQDPQQRITALESQKLRITQLSQFISTIEDYFSVQGIDALKFFANDHSQKKQAANIAVKNAFGETPVKGTGTEEWRHLWESARQFVQTIAYPRTQFPNTKRCPLCQQELGANALNLMNSFEEYVKSDIETKVQTAHTALSNYWTKLQQVSLDTTPHIPLLNELEPIIPASVTTFIQSANAIKNMLADTIRQNTWSQLTTLAESPRQTILNLIPYIDSEIAFLQKSIIPGEKIAQVNRYNLLSSCKILHSNTEAINLEITRLQNIAKYDAAIATCNPVTISRKSGALAEKYVTPELQTAFKNRLKQLFGERCFVELQKTRTSAGTTYFTLRLANADPKVQIADIASEGEFRAIALAAFLAEVDLTQNSSGIVFDDPVSSLDHRFRERFAHIVRDLGKHRQTVVFTHDLFFLSCILYHANRNSEAAPHCIELISMGNKHGYTKNGAPMEVKNFKARRKDILSEIDFAKQCLGSDDIEGCMRVAGNLAPQMRKITERAVEEILFNGAVIRYDPAIHTTKLDSRLLVIKAKDIKLIVGLMDKYSLYPHDQAPDRKPVQIDIATIEKDMNALQTWVTEYQKRAKDQAIDFL</sequence>
<evidence type="ECO:0000313" key="2">
    <source>
        <dbReference type="EMBL" id="SMF41115.1"/>
    </source>
</evidence>
<protein>
    <submittedName>
        <fullName evidence="2">Wobble nucleotide-excising tRNase</fullName>
    </submittedName>
</protein>
<evidence type="ECO:0000313" key="3">
    <source>
        <dbReference type="Proteomes" id="UP000192906"/>
    </source>
</evidence>
<organism evidence="2 3">
    <name type="scientific">Desulfovibrio gilichinskyi</name>
    <dbReference type="NCBI Taxonomy" id="1519643"/>
    <lineage>
        <taxon>Bacteria</taxon>
        <taxon>Pseudomonadati</taxon>
        <taxon>Thermodesulfobacteriota</taxon>
        <taxon>Desulfovibrionia</taxon>
        <taxon>Desulfovibrionales</taxon>
        <taxon>Desulfovibrionaceae</taxon>
        <taxon>Desulfovibrio</taxon>
    </lineage>
</organism>
<proteinExistence type="predicted"/>
<feature type="domain" description="Protein CR006 P-loop" evidence="1">
    <location>
        <begin position="112"/>
        <end position="711"/>
    </location>
</feature>
<dbReference type="InterPro" id="IPR026866">
    <property type="entry name" value="CR006_AAA"/>
</dbReference>
<dbReference type="Pfam" id="PF13166">
    <property type="entry name" value="AAA_13"/>
    <property type="match status" value="1"/>
</dbReference>
<dbReference type="OrthoDB" id="9789562at2"/>
<dbReference type="Proteomes" id="UP000192906">
    <property type="component" value="Unassembled WGS sequence"/>
</dbReference>
<accession>A0A1X7EVM1</accession>
<dbReference type="PANTHER" id="PTHR32114">
    <property type="entry name" value="ABC TRANSPORTER ABCH.3"/>
    <property type="match status" value="1"/>
</dbReference>
<name>A0A1X7EVM1_9BACT</name>
<dbReference type="RefSeq" id="WP_085104412.1">
    <property type="nucleotide sequence ID" value="NZ_FWZU01000007.1"/>
</dbReference>
<reference evidence="3" key="1">
    <citation type="submission" date="2017-04" db="EMBL/GenBank/DDBJ databases">
        <authorList>
            <person name="Varghese N."/>
            <person name="Submissions S."/>
        </authorList>
    </citation>
    <scope>NUCLEOTIDE SEQUENCE [LARGE SCALE GENOMIC DNA]</scope>
    <source>
        <strain evidence="3">K3S</strain>
    </source>
</reference>
<dbReference type="AlphaFoldDB" id="A0A1X7EVM1"/>
<keyword evidence="3" id="KW-1185">Reference proteome</keyword>
<gene>
    <name evidence="2" type="ORF">SAMN06295933_3394</name>
</gene>